<dbReference type="CDD" id="cd09883">
    <property type="entry name" value="PIN_VapC_PhoHL-ATPase"/>
    <property type="match status" value="1"/>
</dbReference>
<dbReference type="RefSeq" id="WP_021167878.1">
    <property type="nucleotide sequence ID" value="NZ_CTRP01000012.1"/>
</dbReference>
<dbReference type="InterPro" id="IPR002716">
    <property type="entry name" value="PIN_dom"/>
</dbReference>
<protein>
    <submittedName>
        <fullName evidence="5">Predicted ATPase related to phosphate starvation-inducible protein PhoH</fullName>
    </submittedName>
</protein>
<dbReference type="GO" id="GO:0005524">
    <property type="term" value="F:ATP binding"/>
    <property type="evidence" value="ECO:0007669"/>
    <property type="project" value="UniProtKB-KW"/>
</dbReference>
<dbReference type="Proteomes" id="UP000049855">
    <property type="component" value="Unassembled WGS sequence"/>
</dbReference>
<dbReference type="InterPro" id="IPR003714">
    <property type="entry name" value="PhoH"/>
</dbReference>
<dbReference type="PANTHER" id="PTHR30473:SF2">
    <property type="entry name" value="PIN DOMAIN-CONTAINING PROTEIN"/>
    <property type="match status" value="1"/>
</dbReference>
<dbReference type="AlphaFoldDB" id="A0A0U1L069"/>
<accession>A0A0U1L069</accession>
<keyword evidence="2" id="KW-0067">ATP-binding</keyword>
<dbReference type="GO" id="GO:0005829">
    <property type="term" value="C:cytosol"/>
    <property type="evidence" value="ECO:0007669"/>
    <property type="project" value="TreeGrafter"/>
</dbReference>
<feature type="domain" description="PIN" evidence="4">
    <location>
        <begin position="3"/>
        <end position="129"/>
    </location>
</feature>
<dbReference type="Pfam" id="PF13638">
    <property type="entry name" value="PIN_4"/>
    <property type="match status" value="1"/>
</dbReference>
<name>A0A0U1L069_9FIRM</name>
<keyword evidence="1" id="KW-0547">Nucleotide-binding</keyword>
<evidence type="ECO:0000259" key="4">
    <source>
        <dbReference type="SMART" id="SM00670"/>
    </source>
</evidence>
<sequence length="461" mass="52314">MIKYYVLDTNVLLHSPYAMTAFNEHTVIIPEVVLEELDRFKSETSERGTNSRLVSRMIDNFRTQGNLLTGVALNEQGGLMRIESNHLDTPMPPYWEKGKHDNRILQVCKGLAEDNLDTILVSRDTNMRVKASIIGIHAEDFRNEKVASVEEQYTGRAIVYTSSGIIDTFYQDDGNVLDPDKLQVFDEASHRMTPIELVTNQFLLIRSSDNDRHTALGRFDGQKVVQLQYRSRNPFGVSPRNVGQVFMQECLMLSAEEAPLVIIKGPAGTAKTFYSLAVGLYNHLDCRPRAYHHLLICRPNVPMDEDLGFLPGSEQDKIDPYMRAIRDNLFTLMSSHNITEPKEIEQAEDTVQMLFDKRIVQTEALAYQRGRSLQKYWIILDEMQNSTPRQAKGVITRPGLGTKIILLGDPEQIDHPFLDSRTNGLVYAAEKMKGSNLCFQVTLHHDECERSPLAAEASLRL</sequence>
<organism evidence="5 6">
    <name type="scientific">Sporomusa ovata</name>
    <dbReference type="NCBI Taxonomy" id="2378"/>
    <lineage>
        <taxon>Bacteria</taxon>
        <taxon>Bacillati</taxon>
        <taxon>Bacillota</taxon>
        <taxon>Negativicutes</taxon>
        <taxon>Selenomonadales</taxon>
        <taxon>Sporomusaceae</taxon>
        <taxon>Sporomusa</taxon>
    </lineage>
</organism>
<gene>
    <name evidence="5" type="ORF">SpAn4DRAFT_2302</name>
</gene>
<dbReference type="Gene3D" id="3.40.50.1010">
    <property type="entry name" value="5'-nuclease"/>
    <property type="match status" value="1"/>
</dbReference>
<keyword evidence="6" id="KW-1185">Reference proteome</keyword>
<evidence type="ECO:0000256" key="3">
    <source>
        <dbReference type="ARBA" id="ARBA00046345"/>
    </source>
</evidence>
<evidence type="ECO:0000313" key="5">
    <source>
        <dbReference type="EMBL" id="CQR73070.1"/>
    </source>
</evidence>
<dbReference type="InterPro" id="IPR051451">
    <property type="entry name" value="PhoH2-like"/>
</dbReference>
<dbReference type="SUPFAM" id="SSF52540">
    <property type="entry name" value="P-loop containing nucleoside triphosphate hydrolases"/>
    <property type="match status" value="1"/>
</dbReference>
<dbReference type="InterPro" id="IPR029060">
    <property type="entry name" value="PIN-like_dom_sf"/>
</dbReference>
<dbReference type="PANTHER" id="PTHR30473">
    <property type="entry name" value="PROTEIN PHOH"/>
    <property type="match status" value="1"/>
</dbReference>
<dbReference type="SUPFAM" id="SSF88723">
    <property type="entry name" value="PIN domain-like"/>
    <property type="match status" value="1"/>
</dbReference>
<evidence type="ECO:0000256" key="1">
    <source>
        <dbReference type="ARBA" id="ARBA00022741"/>
    </source>
</evidence>
<dbReference type="InterPro" id="IPR027417">
    <property type="entry name" value="P-loop_NTPase"/>
</dbReference>
<proteinExistence type="inferred from homology"/>
<dbReference type="SMART" id="SM00670">
    <property type="entry name" value="PINc"/>
    <property type="match status" value="1"/>
</dbReference>
<dbReference type="EMBL" id="CTRP01000012">
    <property type="protein sequence ID" value="CQR73070.1"/>
    <property type="molecule type" value="Genomic_DNA"/>
</dbReference>
<evidence type="ECO:0000313" key="6">
    <source>
        <dbReference type="Proteomes" id="UP000049855"/>
    </source>
</evidence>
<reference evidence="6" key="1">
    <citation type="submission" date="2015-03" db="EMBL/GenBank/DDBJ databases">
        <authorList>
            <person name="Nijsse Bart"/>
        </authorList>
    </citation>
    <scope>NUCLEOTIDE SEQUENCE [LARGE SCALE GENOMIC DNA]</scope>
</reference>
<dbReference type="Pfam" id="PF02562">
    <property type="entry name" value="PhoH"/>
    <property type="match status" value="1"/>
</dbReference>
<evidence type="ECO:0000256" key="2">
    <source>
        <dbReference type="ARBA" id="ARBA00022840"/>
    </source>
</evidence>
<dbReference type="Gene3D" id="3.40.50.300">
    <property type="entry name" value="P-loop containing nucleotide triphosphate hydrolases"/>
    <property type="match status" value="1"/>
</dbReference>
<comment type="similarity">
    <text evidence="3">In the N-terminal section; belongs to the PINc/VapC protein family.</text>
</comment>